<evidence type="ECO:0000256" key="1">
    <source>
        <dbReference type="ARBA" id="ARBA00008361"/>
    </source>
</evidence>
<accession>A0A3N2AWY8</accession>
<evidence type="ECO:0000256" key="2">
    <source>
        <dbReference type="ARBA" id="ARBA00022603"/>
    </source>
</evidence>
<dbReference type="PANTHER" id="PTHR44942">
    <property type="entry name" value="METHYLTRANSF_11 DOMAIN-CONTAINING PROTEIN"/>
    <property type="match status" value="1"/>
</dbReference>
<dbReference type="Proteomes" id="UP000275456">
    <property type="component" value="Unassembled WGS sequence"/>
</dbReference>
<dbReference type="OrthoDB" id="9795634at2"/>
<gene>
    <name evidence="5" type="ORF">EDD26_2861</name>
</gene>
<evidence type="ECO:0000313" key="5">
    <source>
        <dbReference type="EMBL" id="ROR67448.1"/>
    </source>
</evidence>
<protein>
    <submittedName>
        <fullName evidence="5">Methyltransferase family protein</fullName>
    </submittedName>
</protein>
<reference evidence="5 6" key="1">
    <citation type="submission" date="2018-11" db="EMBL/GenBank/DDBJ databases">
        <title>Sequencing the genomes of 1000 actinobacteria strains.</title>
        <authorList>
            <person name="Klenk H.-P."/>
        </authorList>
    </citation>
    <scope>NUCLEOTIDE SEQUENCE [LARGE SCALE GENOMIC DNA]</scope>
    <source>
        <strain evidence="5 6">DSM 9580</strain>
    </source>
</reference>
<dbReference type="InterPro" id="IPR051052">
    <property type="entry name" value="Diverse_substrate_MTase"/>
</dbReference>
<dbReference type="SUPFAM" id="SSF53335">
    <property type="entry name" value="S-adenosyl-L-methionine-dependent methyltransferases"/>
    <property type="match status" value="1"/>
</dbReference>
<dbReference type="RefSeq" id="WP_123698307.1">
    <property type="nucleotide sequence ID" value="NZ_RKHJ01000001.1"/>
</dbReference>
<dbReference type="GO" id="GO:0032259">
    <property type="term" value="P:methylation"/>
    <property type="evidence" value="ECO:0007669"/>
    <property type="project" value="UniProtKB-KW"/>
</dbReference>
<dbReference type="Pfam" id="PF08241">
    <property type="entry name" value="Methyltransf_11"/>
    <property type="match status" value="1"/>
</dbReference>
<proteinExistence type="inferred from homology"/>
<name>A0A3N2AWY8_9MICO</name>
<sequence>MGFAVSAESYDRFMGRFSVPLAAVFADFSGVAAGAAGAVLDVGSGPGALTDELLARGATATAIDPSPSFVAAARARHPSVEVVEGVAEALPFADAVFDAALAQLVVHFMRDPVQGLAEMARVTRHGGAVAACVWDHATGPLGVFWAAVATLHDGPGEPPSEARRPGAHRGELGDVLRAAGLRDVREEPIAVTVAFSDVDSWWQPFELGVGPPGDHVAGLDAAARERLRDRCAELLPEPPFEVRAVAWAARGTRA</sequence>
<dbReference type="CDD" id="cd02440">
    <property type="entry name" value="AdoMet_MTases"/>
    <property type="match status" value="1"/>
</dbReference>
<organism evidence="5 6">
    <name type="scientific">Agrococcus jenensis</name>
    <dbReference type="NCBI Taxonomy" id="46353"/>
    <lineage>
        <taxon>Bacteria</taxon>
        <taxon>Bacillati</taxon>
        <taxon>Actinomycetota</taxon>
        <taxon>Actinomycetes</taxon>
        <taxon>Micrococcales</taxon>
        <taxon>Microbacteriaceae</taxon>
        <taxon>Agrococcus</taxon>
    </lineage>
</organism>
<evidence type="ECO:0000256" key="3">
    <source>
        <dbReference type="ARBA" id="ARBA00022679"/>
    </source>
</evidence>
<dbReference type="InterPro" id="IPR029063">
    <property type="entry name" value="SAM-dependent_MTases_sf"/>
</dbReference>
<feature type="domain" description="Methyltransferase type 11" evidence="4">
    <location>
        <begin position="40"/>
        <end position="130"/>
    </location>
</feature>
<keyword evidence="2 5" id="KW-0489">Methyltransferase</keyword>
<evidence type="ECO:0000259" key="4">
    <source>
        <dbReference type="Pfam" id="PF08241"/>
    </source>
</evidence>
<dbReference type="GO" id="GO:0008757">
    <property type="term" value="F:S-adenosylmethionine-dependent methyltransferase activity"/>
    <property type="evidence" value="ECO:0007669"/>
    <property type="project" value="InterPro"/>
</dbReference>
<comment type="caution">
    <text evidence="5">The sequence shown here is derived from an EMBL/GenBank/DDBJ whole genome shotgun (WGS) entry which is preliminary data.</text>
</comment>
<comment type="similarity">
    <text evidence="1">Belongs to the methyltransferase superfamily.</text>
</comment>
<keyword evidence="3 5" id="KW-0808">Transferase</keyword>
<keyword evidence="6" id="KW-1185">Reference proteome</keyword>
<dbReference type="Gene3D" id="3.40.50.150">
    <property type="entry name" value="Vaccinia Virus protein VP39"/>
    <property type="match status" value="1"/>
</dbReference>
<dbReference type="PANTHER" id="PTHR44942:SF4">
    <property type="entry name" value="METHYLTRANSFERASE TYPE 11 DOMAIN-CONTAINING PROTEIN"/>
    <property type="match status" value="1"/>
</dbReference>
<evidence type="ECO:0000313" key="6">
    <source>
        <dbReference type="Proteomes" id="UP000275456"/>
    </source>
</evidence>
<dbReference type="InterPro" id="IPR013216">
    <property type="entry name" value="Methyltransf_11"/>
</dbReference>
<dbReference type="EMBL" id="RKHJ01000001">
    <property type="protein sequence ID" value="ROR67448.1"/>
    <property type="molecule type" value="Genomic_DNA"/>
</dbReference>
<dbReference type="AlphaFoldDB" id="A0A3N2AWY8"/>